<sequence>MDTEFRTKGFSKLLPNTKHETALFTSLVLGVPLSAVWMWLVILPDYHSVYNGAVLAHFLLIVLLVFNVMTNMIMVMRVDASGDASVLPVILKPDWKFCHWCELNSPPRSYHCHECDTCILRRDHHCKFTGCCIGLHNQRFFFMAMIYSLIGLTYGLYYQFPIVFTALGVSWYMFTPALLAPHLAWMLGYISHWSLVVATVHCTALTAWSVVIYVLWTQVHVLLTGQTQYESKNNVTKYNVSTMFNVKMMLGQRWYLAVLSAFVRSPIPSDGLSFATTKSHEEPKDI</sequence>
<evidence type="ECO:0000256" key="4">
    <source>
        <dbReference type="ARBA" id="ARBA00022989"/>
    </source>
</evidence>
<dbReference type="EMBL" id="IACF01006290">
    <property type="protein sequence ID" value="LAB71873.1"/>
    <property type="molecule type" value="mRNA"/>
</dbReference>
<evidence type="ECO:0000313" key="10">
    <source>
        <dbReference type="EMBL" id="LAC26229.1"/>
    </source>
</evidence>
<accession>A0A2P2ICY8</accession>
<keyword evidence="3 7" id="KW-0812">Transmembrane</keyword>
<dbReference type="InterPro" id="IPR001594">
    <property type="entry name" value="Palmitoyltrfase_DHHC"/>
</dbReference>
<feature type="transmembrane region" description="Helical" evidence="7">
    <location>
        <begin position="48"/>
        <end position="69"/>
    </location>
</feature>
<keyword evidence="4 7" id="KW-1133">Transmembrane helix</keyword>
<dbReference type="PANTHER" id="PTHR22883:SF414">
    <property type="entry name" value="PALMITOYLTRANSFERASE ZDHHC24-RELATED"/>
    <property type="match status" value="1"/>
</dbReference>
<comment type="catalytic activity">
    <reaction evidence="7">
        <text>L-cysteinyl-[protein] + hexadecanoyl-CoA = S-hexadecanoyl-L-cysteinyl-[protein] + CoA</text>
        <dbReference type="Rhea" id="RHEA:36683"/>
        <dbReference type="Rhea" id="RHEA-COMP:10131"/>
        <dbReference type="Rhea" id="RHEA-COMP:11032"/>
        <dbReference type="ChEBI" id="CHEBI:29950"/>
        <dbReference type="ChEBI" id="CHEBI:57287"/>
        <dbReference type="ChEBI" id="CHEBI:57379"/>
        <dbReference type="ChEBI" id="CHEBI:74151"/>
        <dbReference type="EC" id="2.3.1.225"/>
    </reaction>
</comment>
<evidence type="ECO:0000256" key="3">
    <source>
        <dbReference type="ARBA" id="ARBA00022692"/>
    </source>
</evidence>
<reference evidence="10" key="1">
    <citation type="submission" date="2017-11" db="EMBL/GenBank/DDBJ databases">
        <title>The sensing device of the deep-sea amphipod.</title>
        <authorList>
            <person name="Kobayashi H."/>
            <person name="Nagahama T."/>
            <person name="Arai W."/>
            <person name="Sasagawa Y."/>
            <person name="Umeda M."/>
            <person name="Hayashi T."/>
            <person name="Nikaido I."/>
            <person name="Watanabe H."/>
            <person name="Oguri K."/>
            <person name="Kitazato H."/>
            <person name="Fujioka K."/>
            <person name="Kido Y."/>
            <person name="Takami H."/>
        </authorList>
    </citation>
    <scope>NUCLEOTIDE SEQUENCE</scope>
    <source>
        <tissue evidence="10">Whole body</tissue>
    </source>
</reference>
<evidence type="ECO:0000256" key="1">
    <source>
        <dbReference type="ARBA" id="ARBA00004141"/>
    </source>
</evidence>
<keyword evidence="5 7" id="KW-0472">Membrane</keyword>
<dbReference type="AlphaFoldDB" id="A0A2P2ICY8"/>
<keyword evidence="6 7" id="KW-0012">Acyltransferase</keyword>
<reference evidence="9" key="2">
    <citation type="journal article" date="2018" name="Biosci. Biotechnol. Biochem.">
        <title>Polysaccharide hydrolase of the hadal zone amphipods Hirondellea gigas.</title>
        <authorList>
            <person name="Kobayashi H."/>
            <person name="Nagahama T."/>
            <person name="Arai W."/>
            <person name="Sasagawa Y."/>
            <person name="Umeda M."/>
            <person name="Hayashi T."/>
            <person name="Nikaido I."/>
            <person name="Watanabe H."/>
            <person name="Oguri K."/>
            <person name="Kitazato H."/>
            <person name="Fujioka K."/>
            <person name="Kido Y."/>
            <person name="Takami H."/>
        </authorList>
    </citation>
    <scope>NUCLEOTIDE SEQUENCE</scope>
    <source>
        <tissue evidence="9">Whole body</tissue>
    </source>
</reference>
<dbReference type="EMBL" id="IACT01007110">
    <property type="protein sequence ID" value="LAC26229.1"/>
    <property type="molecule type" value="mRNA"/>
</dbReference>
<dbReference type="Pfam" id="PF01529">
    <property type="entry name" value="DHHC"/>
    <property type="match status" value="1"/>
</dbReference>
<comment type="subcellular location">
    <subcellularLocation>
        <location evidence="1">Membrane</location>
        <topology evidence="1">Multi-pass membrane protein</topology>
    </subcellularLocation>
</comment>
<evidence type="ECO:0000256" key="5">
    <source>
        <dbReference type="ARBA" id="ARBA00023136"/>
    </source>
</evidence>
<feature type="transmembrane region" description="Helical" evidence="7">
    <location>
        <begin position="169"/>
        <end position="188"/>
    </location>
</feature>
<protein>
    <recommendedName>
        <fullName evidence="7">Palmitoyltransferase</fullName>
        <ecNumber evidence="7">2.3.1.225</ecNumber>
    </recommendedName>
</protein>
<feature type="transmembrane region" description="Helical" evidence="7">
    <location>
        <begin position="195"/>
        <end position="216"/>
    </location>
</feature>
<feature type="transmembrane region" description="Helical" evidence="7">
    <location>
        <begin position="21"/>
        <end position="42"/>
    </location>
</feature>
<evidence type="ECO:0000256" key="7">
    <source>
        <dbReference type="RuleBase" id="RU079119"/>
    </source>
</evidence>
<organism evidence="9">
    <name type="scientific">Hirondellea gigas</name>
    <dbReference type="NCBI Taxonomy" id="1518452"/>
    <lineage>
        <taxon>Eukaryota</taxon>
        <taxon>Metazoa</taxon>
        <taxon>Ecdysozoa</taxon>
        <taxon>Arthropoda</taxon>
        <taxon>Crustacea</taxon>
        <taxon>Multicrustacea</taxon>
        <taxon>Malacostraca</taxon>
        <taxon>Eumalacostraca</taxon>
        <taxon>Peracarida</taxon>
        <taxon>Amphipoda</taxon>
        <taxon>Amphilochidea</taxon>
        <taxon>Lysianassida</taxon>
        <taxon>Lysianassidira</taxon>
        <taxon>Lysianassoidea</taxon>
        <taxon>Lysianassidae</taxon>
        <taxon>Hirondellea</taxon>
    </lineage>
</organism>
<keyword evidence="2 7" id="KW-0808">Transferase</keyword>
<dbReference type="GO" id="GO:0005794">
    <property type="term" value="C:Golgi apparatus"/>
    <property type="evidence" value="ECO:0007669"/>
    <property type="project" value="TreeGrafter"/>
</dbReference>
<feature type="transmembrane region" description="Helical" evidence="7">
    <location>
        <begin position="140"/>
        <end position="157"/>
    </location>
</feature>
<comment type="similarity">
    <text evidence="7">Belongs to the DHHC palmitoyltransferase family.</text>
</comment>
<comment type="domain">
    <text evidence="7">The DHHC domain is required for palmitoyltransferase activity.</text>
</comment>
<dbReference type="GO" id="GO:0016020">
    <property type="term" value="C:membrane"/>
    <property type="evidence" value="ECO:0007669"/>
    <property type="project" value="UniProtKB-SubCell"/>
</dbReference>
<evidence type="ECO:0000256" key="2">
    <source>
        <dbReference type="ARBA" id="ARBA00022679"/>
    </source>
</evidence>
<evidence type="ECO:0000259" key="8">
    <source>
        <dbReference type="Pfam" id="PF01529"/>
    </source>
</evidence>
<dbReference type="EC" id="2.3.1.225" evidence="7"/>
<evidence type="ECO:0000256" key="6">
    <source>
        <dbReference type="ARBA" id="ARBA00023315"/>
    </source>
</evidence>
<dbReference type="PROSITE" id="PS50216">
    <property type="entry name" value="DHHC"/>
    <property type="match status" value="1"/>
</dbReference>
<dbReference type="GO" id="GO:0005783">
    <property type="term" value="C:endoplasmic reticulum"/>
    <property type="evidence" value="ECO:0007669"/>
    <property type="project" value="TreeGrafter"/>
</dbReference>
<dbReference type="PANTHER" id="PTHR22883">
    <property type="entry name" value="ZINC FINGER DHHC DOMAIN CONTAINING PROTEIN"/>
    <property type="match status" value="1"/>
</dbReference>
<proteinExistence type="evidence at transcript level"/>
<dbReference type="GO" id="GO:0019706">
    <property type="term" value="F:protein-cysteine S-palmitoyltransferase activity"/>
    <property type="evidence" value="ECO:0007669"/>
    <property type="project" value="UniProtKB-EC"/>
</dbReference>
<evidence type="ECO:0000313" key="9">
    <source>
        <dbReference type="EMBL" id="LAB71873.1"/>
    </source>
</evidence>
<name>A0A2P2ICY8_9CRUS</name>
<feature type="domain" description="Palmitoyltransferase DHHC" evidence="8">
    <location>
        <begin position="94"/>
        <end position="234"/>
    </location>
</feature>
<dbReference type="GO" id="GO:0006612">
    <property type="term" value="P:protein targeting to membrane"/>
    <property type="evidence" value="ECO:0007669"/>
    <property type="project" value="TreeGrafter"/>
</dbReference>
<dbReference type="InterPro" id="IPR039859">
    <property type="entry name" value="PFA4/ZDH16/20/ERF2-like"/>
</dbReference>